<reference evidence="1" key="2">
    <citation type="submission" date="2023-02" db="EMBL/GenBank/DDBJ databases">
        <authorList>
            <consortium name="DOE Joint Genome Institute"/>
            <person name="Mondo S.J."/>
            <person name="Chang Y."/>
            <person name="Wang Y."/>
            <person name="Ahrendt S."/>
            <person name="Andreopoulos W."/>
            <person name="Barry K."/>
            <person name="Beard J."/>
            <person name="Benny G.L."/>
            <person name="Blankenship S."/>
            <person name="Bonito G."/>
            <person name="Cuomo C."/>
            <person name="Desiro A."/>
            <person name="Gervers K.A."/>
            <person name="Hundley H."/>
            <person name="Kuo A."/>
            <person name="LaButti K."/>
            <person name="Lang B.F."/>
            <person name="Lipzen A."/>
            <person name="O'Donnell K."/>
            <person name="Pangilinan J."/>
            <person name="Reynolds N."/>
            <person name="Sandor L."/>
            <person name="Smith M.W."/>
            <person name="Tsang A."/>
            <person name="Grigoriev I.V."/>
            <person name="Stajich J.E."/>
            <person name="Spatafora J.W."/>
        </authorList>
    </citation>
    <scope>NUCLEOTIDE SEQUENCE</scope>
    <source>
        <strain evidence="1">RSA 2281</strain>
    </source>
</reference>
<gene>
    <name evidence="1" type="ORF">BDA99DRAFT_504849</name>
</gene>
<organism evidence="1 2">
    <name type="scientific">Phascolomyces articulosus</name>
    <dbReference type="NCBI Taxonomy" id="60185"/>
    <lineage>
        <taxon>Eukaryota</taxon>
        <taxon>Fungi</taxon>
        <taxon>Fungi incertae sedis</taxon>
        <taxon>Mucoromycota</taxon>
        <taxon>Mucoromycotina</taxon>
        <taxon>Mucoromycetes</taxon>
        <taxon>Mucorales</taxon>
        <taxon>Lichtheimiaceae</taxon>
        <taxon>Phascolomyces</taxon>
    </lineage>
</organism>
<reference evidence="1" key="1">
    <citation type="journal article" date="2022" name="IScience">
        <title>Evolution of zygomycete secretomes and the origins of terrestrial fungal ecologies.</title>
        <authorList>
            <person name="Chang Y."/>
            <person name="Wang Y."/>
            <person name="Mondo S."/>
            <person name="Ahrendt S."/>
            <person name="Andreopoulos W."/>
            <person name="Barry K."/>
            <person name="Beard J."/>
            <person name="Benny G.L."/>
            <person name="Blankenship S."/>
            <person name="Bonito G."/>
            <person name="Cuomo C."/>
            <person name="Desiro A."/>
            <person name="Gervers K.A."/>
            <person name="Hundley H."/>
            <person name="Kuo A."/>
            <person name="LaButti K."/>
            <person name="Lang B.F."/>
            <person name="Lipzen A."/>
            <person name="O'Donnell K."/>
            <person name="Pangilinan J."/>
            <person name="Reynolds N."/>
            <person name="Sandor L."/>
            <person name="Smith M.E."/>
            <person name="Tsang A."/>
            <person name="Grigoriev I.V."/>
            <person name="Stajich J.E."/>
            <person name="Spatafora J.W."/>
        </authorList>
    </citation>
    <scope>NUCLEOTIDE SEQUENCE</scope>
    <source>
        <strain evidence="1">RSA 2281</strain>
    </source>
</reference>
<evidence type="ECO:0000313" key="1">
    <source>
        <dbReference type="EMBL" id="KAI9268105.1"/>
    </source>
</evidence>
<evidence type="ECO:0000313" key="2">
    <source>
        <dbReference type="Proteomes" id="UP001209540"/>
    </source>
</evidence>
<dbReference type="AlphaFoldDB" id="A0AAD5KEC1"/>
<accession>A0AAD5KEC1</accession>
<protein>
    <submittedName>
        <fullName evidence="1">Uncharacterized protein</fullName>
    </submittedName>
</protein>
<dbReference type="Proteomes" id="UP001209540">
    <property type="component" value="Unassembled WGS sequence"/>
</dbReference>
<name>A0AAD5KEC1_9FUNG</name>
<proteinExistence type="predicted"/>
<comment type="caution">
    <text evidence="1">The sequence shown here is derived from an EMBL/GenBank/DDBJ whole genome shotgun (WGS) entry which is preliminary data.</text>
</comment>
<keyword evidence="2" id="KW-1185">Reference proteome</keyword>
<dbReference type="EMBL" id="JAIXMP010000009">
    <property type="protein sequence ID" value="KAI9268105.1"/>
    <property type="molecule type" value="Genomic_DNA"/>
</dbReference>
<sequence>MSIFMACVHDLLPSQVALCMRHFIDFFMQVNVKEHTDETVKEMVQLLIKFTESSVIFKDVPPTEIGFPKHHALYKYMHDIKQRGLRENYTTSHSEAQHKVDVKRPGIRSNFNSTTFASQIANYILYCDLYYEQYLCYH</sequence>